<dbReference type="AlphaFoldDB" id="A0A2Z4GEB9"/>
<dbReference type="Gene3D" id="3.30.420.310">
    <property type="entry name" value="2-keto-3-deoxy-galactonokinase, C-terminal domain"/>
    <property type="match status" value="1"/>
</dbReference>
<dbReference type="Gene3D" id="3.30.420.300">
    <property type="entry name" value="2-keto-3-deoxy-galactonokinase, substrate binding domain"/>
    <property type="match status" value="1"/>
</dbReference>
<evidence type="ECO:0008006" key="3">
    <source>
        <dbReference type="Google" id="ProtNLM"/>
    </source>
</evidence>
<dbReference type="InterPro" id="IPR042257">
    <property type="entry name" value="DGOK_C"/>
</dbReference>
<reference evidence="1 2" key="1">
    <citation type="submission" date="2018-05" db="EMBL/GenBank/DDBJ databases">
        <title>Complete genome sequence of Arcticibacterium luteifluviistationis SM1504T, a cytophagaceae bacterium isolated from Arctic surface seawater.</title>
        <authorList>
            <person name="Li Y."/>
            <person name="Qin Q.-L."/>
        </authorList>
    </citation>
    <scope>NUCLEOTIDE SEQUENCE [LARGE SCALE GENOMIC DNA]</scope>
    <source>
        <strain evidence="1 2">SM1504</strain>
    </source>
</reference>
<dbReference type="GO" id="GO:0034194">
    <property type="term" value="P:D-galactonate catabolic process"/>
    <property type="evidence" value="ECO:0007669"/>
    <property type="project" value="InterPro"/>
</dbReference>
<evidence type="ECO:0000313" key="1">
    <source>
        <dbReference type="EMBL" id="AWV99596.1"/>
    </source>
</evidence>
<gene>
    <name evidence="1" type="ORF">DJ013_16030</name>
</gene>
<dbReference type="KEGG" id="als:DJ013_16030"/>
<dbReference type="GO" id="GO:0008671">
    <property type="term" value="F:2-dehydro-3-deoxygalactonokinase activity"/>
    <property type="evidence" value="ECO:0007669"/>
    <property type="project" value="InterPro"/>
</dbReference>
<proteinExistence type="predicted"/>
<protein>
    <recommendedName>
        <fullName evidence="3">2-keto-3-deoxy-galactonokinase</fullName>
    </recommendedName>
</protein>
<dbReference type="RefSeq" id="WP_111372964.1">
    <property type="nucleotide sequence ID" value="NZ_CP029480.1"/>
</dbReference>
<evidence type="ECO:0000313" key="2">
    <source>
        <dbReference type="Proteomes" id="UP000249873"/>
    </source>
</evidence>
<accession>A0A2Z4GEB9</accession>
<keyword evidence="2" id="KW-1185">Reference proteome</keyword>
<dbReference type="InterPro" id="IPR007729">
    <property type="entry name" value="DGOK"/>
</dbReference>
<dbReference type="InterPro" id="IPR042258">
    <property type="entry name" value="DGOK_N"/>
</dbReference>
<dbReference type="OrthoDB" id="256574at2"/>
<dbReference type="Proteomes" id="UP000249873">
    <property type="component" value="Chromosome"/>
</dbReference>
<dbReference type="Pfam" id="PF05035">
    <property type="entry name" value="DGOK"/>
    <property type="match status" value="1"/>
</dbReference>
<sequence length="314" mass="35354">MLDKKKIISCDWGTSSFRLRLVDVDTRTVLVEFKDSEGISVINKNWLSAQRPSTERKAFFLNILKEKIGALNAPDLAQVPVFISGMASSSIGIEALEYTQTPLFTNELNLVHVCFQDERDIYMFSGLRSETDVMRGEETMILGCDFEEEELMILPGTHSKHVEVKNGVIIDFKTFMTGEFFNILSKHSILADTIAKPESINLDNEFYQRGLKEGYHGNLLNLAFNTRTYGVLNNTSKENCYHYLSGLLIGTELKSVSPDVKCVHLISEGSLLEIYTEALKVLGISAEAKFTDANVAFVNGHVRLFKNLYKREIA</sequence>
<organism evidence="1 2">
    <name type="scientific">Arcticibacterium luteifluviistationis</name>
    <dbReference type="NCBI Taxonomy" id="1784714"/>
    <lineage>
        <taxon>Bacteria</taxon>
        <taxon>Pseudomonadati</taxon>
        <taxon>Bacteroidota</taxon>
        <taxon>Cytophagia</taxon>
        <taxon>Cytophagales</taxon>
        <taxon>Leadbetterellaceae</taxon>
        <taxon>Arcticibacterium</taxon>
    </lineage>
</organism>
<dbReference type="EMBL" id="CP029480">
    <property type="protein sequence ID" value="AWV99596.1"/>
    <property type="molecule type" value="Genomic_DNA"/>
</dbReference>
<name>A0A2Z4GEB9_9BACT</name>